<comment type="caution">
    <text evidence="3">The sequence shown here is derived from an EMBL/GenBank/DDBJ whole genome shotgun (WGS) entry which is preliminary data.</text>
</comment>
<keyword evidence="1" id="KW-0812">Transmembrane</keyword>
<keyword evidence="2" id="KW-0732">Signal</keyword>
<keyword evidence="4" id="KW-1185">Reference proteome</keyword>
<dbReference type="Proteomes" id="UP001229244">
    <property type="component" value="Unassembled WGS sequence"/>
</dbReference>
<feature type="signal peptide" evidence="2">
    <location>
        <begin position="1"/>
        <end position="22"/>
    </location>
</feature>
<keyword evidence="1" id="KW-1133">Transmembrane helix</keyword>
<keyword evidence="1" id="KW-0472">Membrane</keyword>
<evidence type="ECO:0000313" key="4">
    <source>
        <dbReference type="Proteomes" id="UP001229244"/>
    </source>
</evidence>
<gene>
    <name evidence="3" type="ORF">J2S73_002358</name>
</gene>
<feature type="transmembrane region" description="Helical" evidence="1">
    <location>
        <begin position="30"/>
        <end position="45"/>
    </location>
</feature>
<accession>A0AAE3VPS5</accession>
<feature type="transmembrane region" description="Helical" evidence="1">
    <location>
        <begin position="57"/>
        <end position="76"/>
    </location>
</feature>
<evidence type="ECO:0000313" key="3">
    <source>
        <dbReference type="EMBL" id="MDQ0315901.1"/>
    </source>
</evidence>
<dbReference type="AlphaFoldDB" id="A0AAE3VPS5"/>
<dbReference type="PROSITE" id="PS51257">
    <property type="entry name" value="PROKAR_LIPOPROTEIN"/>
    <property type="match status" value="1"/>
</dbReference>
<protein>
    <submittedName>
        <fullName evidence="3">Membrane protein AbrB (Regulator of aidB expression)</fullName>
    </submittedName>
</protein>
<name>A0AAE3VPS5_9HYPH</name>
<reference evidence="3" key="1">
    <citation type="submission" date="2023-07" db="EMBL/GenBank/DDBJ databases">
        <title>Genomic Encyclopedia of Type Strains, Phase IV (KMG-IV): sequencing the most valuable type-strain genomes for metagenomic binning, comparative biology and taxonomic classification.</title>
        <authorList>
            <person name="Goeker M."/>
        </authorList>
    </citation>
    <scope>NUCLEOTIDE SEQUENCE</scope>
    <source>
        <strain evidence="3">DSM 21202</strain>
    </source>
</reference>
<dbReference type="RefSeq" id="WP_306885729.1">
    <property type="nucleotide sequence ID" value="NZ_JAUSUL010000002.1"/>
</dbReference>
<evidence type="ECO:0000256" key="2">
    <source>
        <dbReference type="SAM" id="SignalP"/>
    </source>
</evidence>
<feature type="chain" id="PRO_5042140250" evidence="2">
    <location>
        <begin position="23"/>
        <end position="80"/>
    </location>
</feature>
<evidence type="ECO:0000256" key="1">
    <source>
        <dbReference type="SAM" id="Phobius"/>
    </source>
</evidence>
<proteinExistence type="predicted"/>
<dbReference type="EMBL" id="JAUSUL010000002">
    <property type="protein sequence ID" value="MDQ0315901.1"/>
    <property type="molecule type" value="Genomic_DNA"/>
</dbReference>
<organism evidence="3 4">
    <name type="scientific">Amorphus orientalis</name>
    <dbReference type="NCBI Taxonomy" id="649198"/>
    <lineage>
        <taxon>Bacteria</taxon>
        <taxon>Pseudomonadati</taxon>
        <taxon>Pseudomonadota</taxon>
        <taxon>Alphaproteobacteria</taxon>
        <taxon>Hyphomicrobiales</taxon>
        <taxon>Amorphaceae</taxon>
        <taxon>Amorphus</taxon>
    </lineage>
</organism>
<sequence>MRNTIGLLVILAFLLGSCTAMAGGIQHWPASLIAVAVIVLMKIANDRYKVLNWPLEFLLASGVVMIVINLGRLYIIPMPY</sequence>